<keyword evidence="2" id="KW-1185">Reference proteome</keyword>
<accession>A0AAV8VRK4</accession>
<sequence>MSQPGLELLLTHGEVHKKIVLDPPQIRAQAELLGPGDKYRDQNFKIYNEKKKQFLDAANKYHRLNRATLICEKVRRNEDYRQMLDCDFLKEEKEQVQNPENVGDGTRAVYIRKRTERVLQRGSSKAPKHKRGQLCTMEPWVGRHLMLKLFIWAARTTVLKNRLLKVLAKLKTITPEDIRKLEKLKRVPLNVSYADVFERFI</sequence>
<proteinExistence type="predicted"/>
<evidence type="ECO:0000313" key="2">
    <source>
        <dbReference type="Proteomes" id="UP001159042"/>
    </source>
</evidence>
<organism evidence="1 2">
    <name type="scientific">Exocentrus adspersus</name>
    <dbReference type="NCBI Taxonomy" id="1586481"/>
    <lineage>
        <taxon>Eukaryota</taxon>
        <taxon>Metazoa</taxon>
        <taxon>Ecdysozoa</taxon>
        <taxon>Arthropoda</taxon>
        <taxon>Hexapoda</taxon>
        <taxon>Insecta</taxon>
        <taxon>Pterygota</taxon>
        <taxon>Neoptera</taxon>
        <taxon>Endopterygota</taxon>
        <taxon>Coleoptera</taxon>
        <taxon>Polyphaga</taxon>
        <taxon>Cucujiformia</taxon>
        <taxon>Chrysomeloidea</taxon>
        <taxon>Cerambycidae</taxon>
        <taxon>Lamiinae</taxon>
        <taxon>Acanthocinini</taxon>
        <taxon>Exocentrus</taxon>
    </lineage>
</organism>
<name>A0AAV8VRK4_9CUCU</name>
<evidence type="ECO:0000313" key="1">
    <source>
        <dbReference type="EMBL" id="KAJ8916505.1"/>
    </source>
</evidence>
<dbReference type="AlphaFoldDB" id="A0AAV8VRK4"/>
<dbReference type="Proteomes" id="UP001159042">
    <property type="component" value="Unassembled WGS sequence"/>
</dbReference>
<comment type="caution">
    <text evidence="1">The sequence shown here is derived from an EMBL/GenBank/DDBJ whole genome shotgun (WGS) entry which is preliminary data.</text>
</comment>
<dbReference type="EMBL" id="JANEYG010000041">
    <property type="protein sequence ID" value="KAJ8916505.1"/>
    <property type="molecule type" value="Genomic_DNA"/>
</dbReference>
<protein>
    <submittedName>
        <fullName evidence="1">Uncharacterized protein</fullName>
    </submittedName>
</protein>
<reference evidence="1 2" key="1">
    <citation type="journal article" date="2023" name="Insect Mol. Biol.">
        <title>Genome sequencing provides insights into the evolution of gene families encoding plant cell wall-degrading enzymes in longhorned beetles.</title>
        <authorList>
            <person name="Shin N.R."/>
            <person name="Okamura Y."/>
            <person name="Kirsch R."/>
            <person name="Pauchet Y."/>
        </authorList>
    </citation>
    <scope>NUCLEOTIDE SEQUENCE [LARGE SCALE GENOMIC DNA]</scope>
    <source>
        <strain evidence="1">EAD_L_NR</strain>
    </source>
</reference>
<gene>
    <name evidence="1" type="ORF">NQ315_000147</name>
</gene>